<comment type="caution">
    <text evidence="1">The sequence shown here is derived from an EMBL/GenBank/DDBJ whole genome shotgun (WGS) entry which is preliminary data.</text>
</comment>
<sequence length="107" mass="11765">MEHITVAGRTTPFPLSRTAARLLQERLDAALAQRTPEAAADYEARIGDRIAEKLADGAHSIDMATLRGIVDFVDTPVEEEVEPTGLGKVFQGIGERLERRGMRTESF</sequence>
<keyword evidence="2" id="KW-1185">Reference proteome</keyword>
<protein>
    <submittedName>
        <fullName evidence="1">Uncharacterized protein</fullName>
    </submittedName>
</protein>
<organism evidence="1 2">
    <name type="scientific">Brachybacterium hainanense</name>
    <dbReference type="NCBI Taxonomy" id="1541174"/>
    <lineage>
        <taxon>Bacteria</taxon>
        <taxon>Bacillati</taxon>
        <taxon>Actinomycetota</taxon>
        <taxon>Actinomycetes</taxon>
        <taxon>Micrococcales</taxon>
        <taxon>Dermabacteraceae</taxon>
        <taxon>Brachybacterium</taxon>
    </lineage>
</organism>
<dbReference type="EMBL" id="JBHLSV010000004">
    <property type="protein sequence ID" value="MFC0673159.1"/>
    <property type="molecule type" value="Genomic_DNA"/>
</dbReference>
<proteinExistence type="predicted"/>
<dbReference type="RefSeq" id="WP_376978501.1">
    <property type="nucleotide sequence ID" value="NZ_JBHLSV010000004.1"/>
</dbReference>
<accession>A0ABV6R849</accession>
<dbReference type="Proteomes" id="UP001589793">
    <property type="component" value="Unassembled WGS sequence"/>
</dbReference>
<name>A0ABV6R849_9MICO</name>
<gene>
    <name evidence="1" type="ORF">ACFFF6_04215</name>
</gene>
<evidence type="ECO:0000313" key="2">
    <source>
        <dbReference type="Proteomes" id="UP001589793"/>
    </source>
</evidence>
<evidence type="ECO:0000313" key="1">
    <source>
        <dbReference type="EMBL" id="MFC0673159.1"/>
    </source>
</evidence>
<reference evidence="1 2" key="1">
    <citation type="submission" date="2024-09" db="EMBL/GenBank/DDBJ databases">
        <authorList>
            <person name="Sun Q."/>
            <person name="Mori K."/>
        </authorList>
    </citation>
    <scope>NUCLEOTIDE SEQUENCE [LARGE SCALE GENOMIC DNA]</scope>
    <source>
        <strain evidence="1 2">CICC 10874</strain>
    </source>
</reference>